<organism evidence="1 2">
    <name type="scientific">Microbacterium phage Floof</name>
    <dbReference type="NCBI Taxonomy" id="2201433"/>
    <lineage>
        <taxon>Viruses</taxon>
        <taxon>Duplodnaviria</taxon>
        <taxon>Heunggongvirae</taxon>
        <taxon>Uroviricota</taxon>
        <taxon>Caudoviricetes</taxon>
        <taxon>Casidaviridae</taxon>
        <taxon>Percivalvirus</taxon>
        <taxon>Percivalvirus floof</taxon>
    </lineage>
</organism>
<dbReference type="EMBL" id="MH271298">
    <property type="protein sequence ID" value="AWY04866.1"/>
    <property type="molecule type" value="Genomic_DNA"/>
</dbReference>
<proteinExistence type="predicted"/>
<evidence type="ECO:0008006" key="3">
    <source>
        <dbReference type="Google" id="ProtNLM"/>
    </source>
</evidence>
<accession>A0A2Z4Q4E1</accession>
<sequence>MKTTKKIAALTAGVLIATVALAGCSVATEERANYDERKALSAEYDRSESLELKNLKEKRSREDDPSAVRYLYLMSFGDIVGYYVTKGKISSSGSQIAPESEVIYVPGSSNIGGERFLTESAKDDGSYGQGDPGIFFFTADGVMVETSLDYIQSDAPLAIDVPRLGGTEK</sequence>
<evidence type="ECO:0000313" key="2">
    <source>
        <dbReference type="Proteomes" id="UP000251585"/>
    </source>
</evidence>
<dbReference type="PROSITE" id="PS51257">
    <property type="entry name" value="PROKAR_LIPOPROTEIN"/>
    <property type="match status" value="1"/>
</dbReference>
<gene>
    <name evidence="1" type="primary">29</name>
    <name evidence="1" type="ORF">PBI_FLOOF_29</name>
</gene>
<dbReference type="Proteomes" id="UP000251585">
    <property type="component" value="Segment"/>
</dbReference>
<reference evidence="2" key="1">
    <citation type="submission" date="2018-04" db="EMBL/GenBank/DDBJ databases">
        <authorList>
            <person name="Go L.Y."/>
            <person name="Mitchell J.A."/>
        </authorList>
    </citation>
    <scope>NUCLEOTIDE SEQUENCE [LARGE SCALE GENOMIC DNA]</scope>
</reference>
<protein>
    <recommendedName>
        <fullName evidence="3">Lipoprotein</fullName>
    </recommendedName>
</protein>
<name>A0A2Z4Q4E1_9CAUD</name>
<evidence type="ECO:0000313" key="1">
    <source>
        <dbReference type="EMBL" id="AWY04866.1"/>
    </source>
</evidence>
<keyword evidence="2" id="KW-1185">Reference proteome</keyword>